<accession>A0A2T4B9A3</accession>
<proteinExistence type="predicted"/>
<dbReference type="AlphaFoldDB" id="A0A2T4B9A3"/>
<evidence type="ECO:0000256" key="1">
    <source>
        <dbReference type="SAM" id="MobiDB-lite"/>
    </source>
</evidence>
<sequence length="322" mass="35009">MAVHTLTNGTKRVPYMPMTIEFIPCPAPVLQSDFDSCRIPGGLELWSNGGFYSPGECFTGYYARCTQTAPVSNGWPIQREETVVRCIPEGYDCNDRTKDQRFAVSDYDGTILSAPAFEIRWRSADVSNAMRSTEFNPPGAPTLGPTPTADVSTSWVITTTDVRILTTDLTSSSPASSRTAELSSPSASYPPPPGPTLPLSSGTIAGVTVGSCLGLLAVAAAITFLFLRRRRRYQGPRRLTEDGGTWGQHDTQKEATELPISQRPAELENKSMELRELPVEPRPFSQDLSQTWRAGHISVNAIPVEVAADSAPNATQEAERKN</sequence>
<reference evidence="4" key="1">
    <citation type="submission" date="2016-07" db="EMBL/GenBank/DDBJ databases">
        <title>Multiple horizontal gene transfer events from other fungi enriched the ability of initially mycotrophic Trichoderma (Ascomycota) to feed on dead plant biomass.</title>
        <authorList>
            <consortium name="DOE Joint Genome Institute"/>
            <person name="Atanasova L."/>
            <person name="Chenthamara K."/>
            <person name="Zhang J."/>
            <person name="Grujic M."/>
            <person name="Henrissat B."/>
            <person name="Kuo A."/>
            <person name="Aerts A."/>
            <person name="Salamov A."/>
            <person name="Lipzen A."/>
            <person name="Labutti K."/>
            <person name="Barry K."/>
            <person name="Miao Y."/>
            <person name="Rahimi M.J."/>
            <person name="Shen Q."/>
            <person name="Grigoriev I.V."/>
            <person name="Kubicek C.P."/>
            <person name="Druzhinina I.S."/>
        </authorList>
    </citation>
    <scope>NUCLEOTIDE SEQUENCE [LARGE SCALE GENOMIC DNA]</scope>
    <source>
        <strain evidence="4">TUCIM 6016</strain>
    </source>
</reference>
<evidence type="ECO:0000313" key="3">
    <source>
        <dbReference type="EMBL" id="PTB65799.1"/>
    </source>
</evidence>
<feature type="compositionally biased region" description="Polar residues" evidence="1">
    <location>
        <begin position="168"/>
        <end position="181"/>
    </location>
</feature>
<feature type="region of interest" description="Disordered" evidence="1">
    <location>
        <begin position="168"/>
        <end position="195"/>
    </location>
</feature>
<dbReference type="OrthoDB" id="4770059at2759"/>
<feature type="transmembrane region" description="Helical" evidence="2">
    <location>
        <begin position="204"/>
        <end position="227"/>
    </location>
</feature>
<dbReference type="Proteomes" id="UP000241546">
    <property type="component" value="Unassembled WGS sequence"/>
</dbReference>
<gene>
    <name evidence="3" type="ORF">BBK36DRAFT_1121073</name>
</gene>
<organism evidence="3 4">
    <name type="scientific">Trichoderma citrinoviride</name>
    <dbReference type="NCBI Taxonomy" id="58853"/>
    <lineage>
        <taxon>Eukaryota</taxon>
        <taxon>Fungi</taxon>
        <taxon>Dikarya</taxon>
        <taxon>Ascomycota</taxon>
        <taxon>Pezizomycotina</taxon>
        <taxon>Sordariomycetes</taxon>
        <taxon>Hypocreomycetidae</taxon>
        <taxon>Hypocreales</taxon>
        <taxon>Hypocreaceae</taxon>
        <taxon>Trichoderma</taxon>
    </lineage>
</organism>
<dbReference type="RefSeq" id="XP_024749119.1">
    <property type="nucleotide sequence ID" value="XM_024890784.1"/>
</dbReference>
<dbReference type="GeneID" id="36598902"/>
<keyword evidence="2" id="KW-1133">Transmembrane helix</keyword>
<keyword evidence="2" id="KW-0812">Transmembrane</keyword>
<protein>
    <submittedName>
        <fullName evidence="3">Uncharacterized protein</fullName>
    </submittedName>
</protein>
<evidence type="ECO:0000313" key="4">
    <source>
        <dbReference type="Proteomes" id="UP000241546"/>
    </source>
</evidence>
<keyword evidence="4" id="KW-1185">Reference proteome</keyword>
<keyword evidence="2" id="KW-0472">Membrane</keyword>
<dbReference type="EMBL" id="KZ680214">
    <property type="protein sequence ID" value="PTB65799.1"/>
    <property type="molecule type" value="Genomic_DNA"/>
</dbReference>
<evidence type="ECO:0000256" key="2">
    <source>
        <dbReference type="SAM" id="Phobius"/>
    </source>
</evidence>
<name>A0A2T4B9A3_9HYPO</name>